<dbReference type="Gramene" id="OQU84919">
    <property type="protein sequence ID" value="OQU84919"/>
    <property type="gene ID" value="SORBI_3004G143400"/>
</dbReference>
<dbReference type="AlphaFoldDB" id="A0A1Z5RML4"/>
<protein>
    <submittedName>
        <fullName evidence="2">Uncharacterized protein</fullName>
    </submittedName>
</protein>
<feature type="compositionally biased region" description="Polar residues" evidence="1">
    <location>
        <begin position="1"/>
        <end position="11"/>
    </location>
</feature>
<dbReference type="InParanoid" id="A0A1Z5RML4"/>
<feature type="region of interest" description="Disordered" evidence="1">
    <location>
        <begin position="100"/>
        <end position="122"/>
    </location>
</feature>
<dbReference type="Gramene" id="OQU84918">
    <property type="protein sequence ID" value="OQU84918"/>
    <property type="gene ID" value="SORBI_3004G143400"/>
</dbReference>
<accession>A0A1Z5RML4</accession>
<dbReference type="EMBL" id="CM000763">
    <property type="protein sequence ID" value="OQU84919.1"/>
    <property type="molecule type" value="Genomic_DNA"/>
</dbReference>
<evidence type="ECO:0000313" key="3">
    <source>
        <dbReference type="Proteomes" id="UP000000768"/>
    </source>
</evidence>
<dbReference type="EMBL" id="CM000763">
    <property type="protein sequence ID" value="OQU84918.1"/>
    <property type="molecule type" value="Genomic_DNA"/>
</dbReference>
<organism evidence="2 3">
    <name type="scientific">Sorghum bicolor</name>
    <name type="common">Sorghum</name>
    <name type="synonym">Sorghum vulgare</name>
    <dbReference type="NCBI Taxonomy" id="4558"/>
    <lineage>
        <taxon>Eukaryota</taxon>
        <taxon>Viridiplantae</taxon>
        <taxon>Streptophyta</taxon>
        <taxon>Embryophyta</taxon>
        <taxon>Tracheophyta</taxon>
        <taxon>Spermatophyta</taxon>
        <taxon>Magnoliopsida</taxon>
        <taxon>Liliopsida</taxon>
        <taxon>Poales</taxon>
        <taxon>Poaceae</taxon>
        <taxon>PACMAD clade</taxon>
        <taxon>Panicoideae</taxon>
        <taxon>Andropogonodae</taxon>
        <taxon>Andropogoneae</taxon>
        <taxon>Sorghinae</taxon>
        <taxon>Sorghum</taxon>
    </lineage>
</organism>
<sequence length="122" mass="12973">MAAARSQSYSLARSPVPTADPQCQRSLPTPLTDIAIAPSRSSISWRGRCSSPLLLSSTVRELGLARPRGGSDAGAHATWPMCEEDLAGGMGASGCVLVGRRRHGHPGRPAPSRRNRRSWLAM</sequence>
<feature type="region of interest" description="Disordered" evidence="1">
    <location>
        <begin position="1"/>
        <end position="29"/>
    </location>
</feature>
<evidence type="ECO:0000256" key="1">
    <source>
        <dbReference type="SAM" id="MobiDB-lite"/>
    </source>
</evidence>
<gene>
    <name evidence="2" type="ORF">SORBI_3004G143400</name>
</gene>
<dbReference type="EMBL" id="CM000763">
    <property type="protein sequence ID" value="OQU84917.1"/>
    <property type="molecule type" value="Genomic_DNA"/>
</dbReference>
<dbReference type="Proteomes" id="UP000000768">
    <property type="component" value="Chromosome 4"/>
</dbReference>
<proteinExistence type="predicted"/>
<dbReference type="Gramene" id="OQU84917">
    <property type="protein sequence ID" value="OQU84917"/>
    <property type="gene ID" value="SORBI_3004G143400"/>
</dbReference>
<reference evidence="2" key="2">
    <citation type="submission" date="2017-02" db="EMBL/GenBank/DDBJ databases">
        <title>WGS assembly of Sorghum bicolor.</title>
        <authorList>
            <person name="Paterson A."/>
            <person name="Mullet J."/>
            <person name="Bowers J."/>
            <person name="Bruggmann R."/>
            <person name="Dubchak I."/>
            <person name="Grimwood J."/>
            <person name="Gundlach H."/>
            <person name="Haberer G."/>
            <person name="Hellsten U."/>
            <person name="Mitros T."/>
            <person name="Poliakov A."/>
            <person name="Schmutz J."/>
            <person name="Spannagl M."/>
            <person name="Tang H."/>
            <person name="Wang X."/>
            <person name="Wicker T."/>
            <person name="Bharti A."/>
            <person name="Chapman J."/>
            <person name="Feltus F."/>
            <person name="Gowik U."/>
            <person name="Grigoriev I."/>
            <person name="Lyons E."/>
            <person name="Maher C."/>
            <person name="Martis M."/>
            <person name="Narechania A."/>
            <person name="Otillar R."/>
            <person name="Penning B."/>
            <person name="Salamov A."/>
            <person name="Wang Y."/>
            <person name="Zhang L."/>
            <person name="Carpita N."/>
            <person name="Freeling M."/>
            <person name="Gingle A."/>
            <person name="Hash C."/>
            <person name="Keller B."/>
            <person name="Klein P."/>
            <person name="Kresovich S."/>
            <person name="Mccann M."/>
            <person name="Ming R."/>
            <person name="Peterson D."/>
            <person name="Rahman M."/>
            <person name="Ware D."/>
            <person name="Westhoff P."/>
            <person name="Mayer K."/>
            <person name="Messing J."/>
            <person name="Sims D."/>
            <person name="Jenkins J."/>
            <person name="Shu S."/>
            <person name="Rokhsar D."/>
        </authorList>
    </citation>
    <scope>NUCLEOTIDE SEQUENCE</scope>
</reference>
<dbReference type="EMBL" id="CM000763">
    <property type="protein sequence ID" value="OQU84920.1"/>
    <property type="molecule type" value="Genomic_DNA"/>
</dbReference>
<evidence type="ECO:0000313" key="2">
    <source>
        <dbReference type="EMBL" id="OQU84917.1"/>
    </source>
</evidence>
<reference evidence="2 3" key="1">
    <citation type="journal article" date="2009" name="Nature">
        <title>The Sorghum bicolor genome and the diversification of grasses.</title>
        <authorList>
            <person name="Paterson A.H."/>
            <person name="Bowers J.E."/>
            <person name="Bruggmann R."/>
            <person name="Dubchak I."/>
            <person name="Grimwood J."/>
            <person name="Gundlach H."/>
            <person name="Haberer G."/>
            <person name="Hellsten U."/>
            <person name="Mitros T."/>
            <person name="Poliakov A."/>
            <person name="Schmutz J."/>
            <person name="Spannagl M."/>
            <person name="Tang H."/>
            <person name="Wang X."/>
            <person name="Wicker T."/>
            <person name="Bharti A.K."/>
            <person name="Chapman J."/>
            <person name="Feltus F.A."/>
            <person name="Gowik U."/>
            <person name="Grigoriev I.V."/>
            <person name="Lyons E."/>
            <person name="Maher C.A."/>
            <person name="Martis M."/>
            <person name="Narechania A."/>
            <person name="Otillar R.P."/>
            <person name="Penning B.W."/>
            <person name="Salamov A.A."/>
            <person name="Wang Y."/>
            <person name="Zhang L."/>
            <person name="Carpita N.C."/>
            <person name="Freeling M."/>
            <person name="Gingle A.R."/>
            <person name="Hash C.T."/>
            <person name="Keller B."/>
            <person name="Klein P."/>
            <person name="Kresovich S."/>
            <person name="McCann M.C."/>
            <person name="Ming R."/>
            <person name="Peterson D.G."/>
            <person name="Mehboob-ur-Rahman"/>
            <person name="Ware D."/>
            <person name="Westhoff P."/>
            <person name="Mayer K.F."/>
            <person name="Messing J."/>
            <person name="Rokhsar D.S."/>
        </authorList>
    </citation>
    <scope>NUCLEOTIDE SEQUENCE [LARGE SCALE GENOMIC DNA]</scope>
    <source>
        <strain evidence="3">cv. BTx623</strain>
    </source>
</reference>
<keyword evidence="3" id="KW-1185">Reference proteome</keyword>
<dbReference type="Gramene" id="OQU84920">
    <property type="protein sequence ID" value="OQU84920"/>
    <property type="gene ID" value="SORBI_3004G143400"/>
</dbReference>
<name>A0A1Z5RML4_SORBI</name>
<reference evidence="3" key="3">
    <citation type="journal article" date="2018" name="Plant J.">
        <title>The Sorghum bicolor reference genome: improved assembly, gene annotations, a transcriptome atlas, and signatures of genome organization.</title>
        <authorList>
            <person name="McCormick R.F."/>
            <person name="Truong S.K."/>
            <person name="Sreedasyam A."/>
            <person name="Jenkins J."/>
            <person name="Shu S."/>
            <person name="Sims D."/>
            <person name="Kennedy M."/>
            <person name="Amirebrahimi M."/>
            <person name="Weers B.D."/>
            <person name="McKinley B."/>
            <person name="Mattison A."/>
            <person name="Morishige D.T."/>
            <person name="Grimwood J."/>
            <person name="Schmutz J."/>
            <person name="Mullet J.E."/>
        </authorList>
    </citation>
    <scope>NUCLEOTIDE SEQUENCE [LARGE SCALE GENOMIC DNA]</scope>
    <source>
        <strain evidence="3">cv. BTx623</strain>
    </source>
</reference>